<accession>A0A846REW2</accession>
<dbReference type="InterPro" id="IPR012074">
    <property type="entry name" value="GAF_ANTAR"/>
</dbReference>
<dbReference type="Proteomes" id="UP000547458">
    <property type="component" value="Unassembled WGS sequence"/>
</dbReference>
<keyword evidence="1" id="KW-0808">Transferase</keyword>
<keyword evidence="7" id="KW-1185">Reference proteome</keyword>
<evidence type="ECO:0000256" key="1">
    <source>
        <dbReference type="ARBA" id="ARBA00022679"/>
    </source>
</evidence>
<keyword evidence="3" id="KW-0805">Transcription regulation</keyword>
<dbReference type="SMART" id="SM01012">
    <property type="entry name" value="ANTAR"/>
    <property type="match status" value="1"/>
</dbReference>
<dbReference type="Pfam" id="PF03861">
    <property type="entry name" value="ANTAR"/>
    <property type="match status" value="1"/>
</dbReference>
<organism evidence="6 7">
    <name type="scientific">Arthrobacter pigmenti</name>
    <dbReference type="NCBI Taxonomy" id="271432"/>
    <lineage>
        <taxon>Bacteria</taxon>
        <taxon>Bacillati</taxon>
        <taxon>Actinomycetota</taxon>
        <taxon>Actinomycetes</taxon>
        <taxon>Micrococcales</taxon>
        <taxon>Micrococcaceae</taxon>
        <taxon>Arthrobacter</taxon>
    </lineage>
</organism>
<dbReference type="Gene3D" id="1.10.10.10">
    <property type="entry name" value="Winged helix-like DNA-binding domain superfamily/Winged helix DNA-binding domain"/>
    <property type="match status" value="1"/>
</dbReference>
<comment type="caution">
    <text evidence="6">The sequence shown here is derived from an EMBL/GenBank/DDBJ whole genome shotgun (WGS) entry which is preliminary data.</text>
</comment>
<dbReference type="EMBL" id="JAATJL010000001">
    <property type="protein sequence ID" value="NJC21593.1"/>
    <property type="molecule type" value="Genomic_DNA"/>
</dbReference>
<keyword evidence="4" id="KW-0804">Transcription</keyword>
<dbReference type="RefSeq" id="WP_342450259.1">
    <property type="nucleotide sequence ID" value="NZ_JAATJL010000001.1"/>
</dbReference>
<proteinExistence type="predicted"/>
<dbReference type="SUPFAM" id="SSF52172">
    <property type="entry name" value="CheY-like"/>
    <property type="match status" value="1"/>
</dbReference>
<dbReference type="AlphaFoldDB" id="A0A846REW2"/>
<gene>
    <name evidence="6" type="ORF">BJ994_000669</name>
</gene>
<reference evidence="6 7" key="1">
    <citation type="submission" date="2020-03" db="EMBL/GenBank/DDBJ databases">
        <title>Sequencing the genomes of 1000 actinobacteria strains.</title>
        <authorList>
            <person name="Klenk H.-P."/>
        </authorList>
    </citation>
    <scope>NUCLEOTIDE SEQUENCE [LARGE SCALE GENOMIC DNA]</scope>
    <source>
        <strain evidence="6 7">DSM 16403</strain>
    </source>
</reference>
<dbReference type="InterPro" id="IPR036388">
    <property type="entry name" value="WH-like_DNA-bd_sf"/>
</dbReference>
<dbReference type="InterPro" id="IPR011006">
    <property type="entry name" value="CheY-like_superfamily"/>
</dbReference>
<dbReference type="InterPro" id="IPR029016">
    <property type="entry name" value="GAF-like_dom_sf"/>
</dbReference>
<dbReference type="SUPFAM" id="SSF55781">
    <property type="entry name" value="GAF domain-like"/>
    <property type="match status" value="1"/>
</dbReference>
<evidence type="ECO:0000256" key="3">
    <source>
        <dbReference type="ARBA" id="ARBA00023015"/>
    </source>
</evidence>
<evidence type="ECO:0000313" key="6">
    <source>
        <dbReference type="EMBL" id="NJC21593.1"/>
    </source>
</evidence>
<name>A0A846REW2_9MICC</name>
<dbReference type="Gene3D" id="3.30.450.40">
    <property type="match status" value="1"/>
</dbReference>
<protein>
    <submittedName>
        <fullName evidence="6">GAF domain-containing protein</fullName>
    </submittedName>
</protein>
<dbReference type="PIRSF" id="PIRSF036625">
    <property type="entry name" value="GAF_ANTAR"/>
    <property type="match status" value="1"/>
</dbReference>
<dbReference type="GO" id="GO:0016301">
    <property type="term" value="F:kinase activity"/>
    <property type="evidence" value="ECO:0007669"/>
    <property type="project" value="UniProtKB-KW"/>
</dbReference>
<feature type="domain" description="ANTAR" evidence="5">
    <location>
        <begin position="170"/>
        <end position="231"/>
    </location>
</feature>
<dbReference type="InterPro" id="IPR005561">
    <property type="entry name" value="ANTAR"/>
</dbReference>
<dbReference type="Pfam" id="PF13185">
    <property type="entry name" value="GAF_2"/>
    <property type="match status" value="1"/>
</dbReference>
<dbReference type="PROSITE" id="PS50921">
    <property type="entry name" value="ANTAR"/>
    <property type="match status" value="1"/>
</dbReference>
<sequence>MADAIDEESVRHELQDLVLESAGIREFLDGMVQLAARELSAATGKTIYAAVTLLRPKHEATVASSSDEAKAMDEIQYAFDDGPCLRAAREQYTVVVEDFRTEDRFGDYTDAIVGHGLRSALGVPVILEGAANAGLDLYCREARVFNGGHIEAAEKFAHKASRSMQLALRVTTLVEHTDNLTAAMENRTTIDLAVGIIMGQNRCSQGEAASILKAASNARNVKLHTVAAAVVASVNDVGPATHFDA</sequence>
<dbReference type="GO" id="GO:0003723">
    <property type="term" value="F:RNA binding"/>
    <property type="evidence" value="ECO:0007669"/>
    <property type="project" value="InterPro"/>
</dbReference>
<evidence type="ECO:0000259" key="5">
    <source>
        <dbReference type="PROSITE" id="PS50921"/>
    </source>
</evidence>
<dbReference type="InterPro" id="IPR003018">
    <property type="entry name" value="GAF"/>
</dbReference>
<keyword evidence="2" id="KW-0418">Kinase</keyword>
<evidence type="ECO:0000256" key="4">
    <source>
        <dbReference type="ARBA" id="ARBA00023163"/>
    </source>
</evidence>
<evidence type="ECO:0000256" key="2">
    <source>
        <dbReference type="ARBA" id="ARBA00022777"/>
    </source>
</evidence>
<evidence type="ECO:0000313" key="7">
    <source>
        <dbReference type="Proteomes" id="UP000547458"/>
    </source>
</evidence>